<proteinExistence type="predicted"/>
<protein>
    <recommendedName>
        <fullName evidence="2">SWIM-type domain-containing protein</fullName>
    </recommendedName>
</protein>
<reference evidence="3" key="1">
    <citation type="submission" date="2022-11" db="EMBL/GenBank/DDBJ databases">
        <title>Centuries of genome instability and evolution in soft-shell clam transmissible cancer (bioRxiv).</title>
        <authorList>
            <person name="Hart S.F.M."/>
            <person name="Yonemitsu M.A."/>
            <person name="Giersch R.M."/>
            <person name="Beal B.F."/>
            <person name="Arriagada G."/>
            <person name="Davis B.W."/>
            <person name="Ostrander E.A."/>
            <person name="Goff S.P."/>
            <person name="Metzger M.J."/>
        </authorList>
    </citation>
    <scope>NUCLEOTIDE SEQUENCE</scope>
    <source>
        <strain evidence="3">MELC-2E11</strain>
        <tissue evidence="3">Siphon/mantle</tissue>
    </source>
</reference>
<feature type="non-terminal residue" evidence="3">
    <location>
        <position position="1"/>
    </location>
</feature>
<dbReference type="PROSITE" id="PS50966">
    <property type="entry name" value="ZF_SWIM"/>
    <property type="match status" value="1"/>
</dbReference>
<dbReference type="EMBL" id="CP111026">
    <property type="protein sequence ID" value="WAR27999.1"/>
    <property type="molecule type" value="Genomic_DNA"/>
</dbReference>
<evidence type="ECO:0000259" key="2">
    <source>
        <dbReference type="PROSITE" id="PS50966"/>
    </source>
</evidence>
<evidence type="ECO:0000313" key="4">
    <source>
        <dbReference type="Proteomes" id="UP001164746"/>
    </source>
</evidence>
<evidence type="ECO:0000256" key="1">
    <source>
        <dbReference type="PROSITE-ProRule" id="PRU00325"/>
    </source>
</evidence>
<sequence length="210" mass="23876">GGRVEDVPVWSKTDRTVTPSEAADILIQNIINHAARWLLEDRDIFNPYSGITNNMSESLNSKIKRLIDYKQRALDDIVLYLYYSHGNDLKKPITNKTTSETTKQIQPVRSQCALAERVIEDNGIVFVPQMGAFMVNGSKNEKYSVSILPKEKCSCPATSRCYHIIAALKSIGMEIPDEKRAFNLTQLRKNCRRKSIKKVELKKDEKGLMI</sequence>
<organism evidence="3 4">
    <name type="scientific">Mya arenaria</name>
    <name type="common">Soft-shell clam</name>
    <dbReference type="NCBI Taxonomy" id="6604"/>
    <lineage>
        <taxon>Eukaryota</taxon>
        <taxon>Metazoa</taxon>
        <taxon>Spiralia</taxon>
        <taxon>Lophotrochozoa</taxon>
        <taxon>Mollusca</taxon>
        <taxon>Bivalvia</taxon>
        <taxon>Autobranchia</taxon>
        <taxon>Heteroconchia</taxon>
        <taxon>Euheterodonta</taxon>
        <taxon>Imparidentia</taxon>
        <taxon>Neoheterodontei</taxon>
        <taxon>Myida</taxon>
        <taxon>Myoidea</taxon>
        <taxon>Myidae</taxon>
        <taxon>Mya</taxon>
    </lineage>
</organism>
<keyword evidence="1" id="KW-0863">Zinc-finger</keyword>
<keyword evidence="1" id="KW-0479">Metal-binding</keyword>
<gene>
    <name evidence="3" type="ORF">MAR_013703</name>
</gene>
<dbReference type="InterPro" id="IPR007527">
    <property type="entry name" value="Znf_SWIM"/>
</dbReference>
<feature type="domain" description="SWIM-type" evidence="2">
    <location>
        <begin position="143"/>
        <end position="172"/>
    </location>
</feature>
<evidence type="ECO:0000313" key="3">
    <source>
        <dbReference type="EMBL" id="WAR27999.1"/>
    </source>
</evidence>
<name>A0ABY7G3M9_MYAAR</name>
<keyword evidence="1" id="KW-0862">Zinc</keyword>
<keyword evidence="4" id="KW-1185">Reference proteome</keyword>
<dbReference type="Proteomes" id="UP001164746">
    <property type="component" value="Chromosome 15"/>
</dbReference>
<accession>A0ABY7G3M9</accession>